<reference evidence="2" key="1">
    <citation type="submission" date="2022-10" db="EMBL/GenBank/DDBJ databases">
        <authorList>
            <person name="Chen Y."/>
            <person name="Dougan E. K."/>
            <person name="Chan C."/>
            <person name="Rhodes N."/>
            <person name="Thang M."/>
        </authorList>
    </citation>
    <scope>NUCLEOTIDE SEQUENCE</scope>
</reference>
<dbReference type="OrthoDB" id="441017at2759"/>
<feature type="signal peptide" evidence="1">
    <location>
        <begin position="1"/>
        <end position="16"/>
    </location>
</feature>
<dbReference type="EMBL" id="CAMXCT020000618">
    <property type="protein sequence ID" value="CAL1134606.1"/>
    <property type="molecule type" value="Genomic_DNA"/>
</dbReference>
<protein>
    <submittedName>
        <fullName evidence="2">Uncharacterized protein</fullName>
    </submittedName>
</protein>
<comment type="caution">
    <text evidence="2">The sequence shown here is derived from an EMBL/GenBank/DDBJ whole genome shotgun (WGS) entry which is preliminary data.</text>
</comment>
<dbReference type="AlphaFoldDB" id="A0A9P1FME1"/>
<name>A0A9P1FME1_9DINO</name>
<proteinExistence type="predicted"/>
<organism evidence="2">
    <name type="scientific">Cladocopium goreaui</name>
    <dbReference type="NCBI Taxonomy" id="2562237"/>
    <lineage>
        <taxon>Eukaryota</taxon>
        <taxon>Sar</taxon>
        <taxon>Alveolata</taxon>
        <taxon>Dinophyceae</taxon>
        <taxon>Suessiales</taxon>
        <taxon>Symbiodiniaceae</taxon>
        <taxon>Cladocopium</taxon>
    </lineage>
</organism>
<dbReference type="EMBL" id="CAMXCT030000618">
    <property type="protein sequence ID" value="CAL4768543.1"/>
    <property type="molecule type" value="Genomic_DNA"/>
</dbReference>
<reference evidence="3" key="2">
    <citation type="submission" date="2024-04" db="EMBL/GenBank/DDBJ databases">
        <authorList>
            <person name="Chen Y."/>
            <person name="Shah S."/>
            <person name="Dougan E. K."/>
            <person name="Thang M."/>
            <person name="Chan C."/>
        </authorList>
    </citation>
    <scope>NUCLEOTIDE SEQUENCE [LARGE SCALE GENOMIC DNA]</scope>
</reference>
<evidence type="ECO:0000313" key="4">
    <source>
        <dbReference type="Proteomes" id="UP001152797"/>
    </source>
</evidence>
<keyword evidence="1" id="KW-0732">Signal</keyword>
<evidence type="ECO:0000256" key="1">
    <source>
        <dbReference type="SAM" id="SignalP"/>
    </source>
</evidence>
<evidence type="ECO:0000313" key="2">
    <source>
        <dbReference type="EMBL" id="CAI3981231.1"/>
    </source>
</evidence>
<sequence>MKTIATLAVLLSAVSAKKLTLRSVKANQELATTTSCDKQKCPAAWRPKPNHHTLSGSTSADCCDKTCELFTCRGVYRSNEAYWGNVGNSPQVCCDKMCGTDFECDVGYVLADATAPGVSKKDCCQPKCQLFECTAPWAPSAAKKDVVASSAEECCEKTCAAVNCSLPGWAPNKSKELEIGSTPEDCCTPLCGNSAQVKCPFGSAVKDEDVNKTSDGTDEGCCAPQCKAYKCSDGFAPNVAKDDAFGASDEECCLPTCKKFECSMEMGWAPFPAVESDIGDNATQCCLATCKQWTCNATEGWLPYPEGAKDNTTGASNSICCMPACEKYSCSSAKGLMKIPTAKTVGGTTDEECCESSKCDDVRNKMAKMEDKEVCNGLEKEKCLKKYAKVKQGNSPAIVMCSFDETYNLCRYDTDSAIKGGCTEI</sequence>
<gene>
    <name evidence="2" type="ORF">C1SCF055_LOCUS9043</name>
</gene>
<dbReference type="EMBL" id="CAMXCT010000618">
    <property type="protein sequence ID" value="CAI3981231.1"/>
    <property type="molecule type" value="Genomic_DNA"/>
</dbReference>
<evidence type="ECO:0000313" key="3">
    <source>
        <dbReference type="EMBL" id="CAL1134606.1"/>
    </source>
</evidence>
<dbReference type="Proteomes" id="UP001152797">
    <property type="component" value="Unassembled WGS sequence"/>
</dbReference>
<keyword evidence="4" id="KW-1185">Reference proteome</keyword>
<accession>A0A9P1FME1</accession>
<feature type="chain" id="PRO_5043272039" evidence="1">
    <location>
        <begin position="17"/>
        <end position="425"/>
    </location>
</feature>